<evidence type="ECO:0000256" key="3">
    <source>
        <dbReference type="ARBA" id="ARBA00022763"/>
    </source>
</evidence>
<evidence type="ECO:0000256" key="5">
    <source>
        <dbReference type="ARBA" id="ARBA00022833"/>
    </source>
</evidence>
<feature type="binding site" evidence="9">
    <location>
        <position position="136"/>
    </location>
    <ligand>
        <name>ATP</name>
        <dbReference type="ChEBI" id="CHEBI:30616"/>
    </ligand>
</feature>
<dbReference type="NCBIfam" id="NF003034">
    <property type="entry name" value="PRK03918.1"/>
    <property type="match status" value="1"/>
</dbReference>
<evidence type="ECO:0000256" key="9">
    <source>
        <dbReference type="HAMAP-Rule" id="MF_00449"/>
    </source>
</evidence>
<name>A0A127BBM2_9EURY</name>
<dbReference type="InterPro" id="IPR027417">
    <property type="entry name" value="P-loop_NTPase"/>
</dbReference>
<evidence type="ECO:0000256" key="7">
    <source>
        <dbReference type="ARBA" id="ARBA00023054"/>
    </source>
</evidence>
<comment type="cofactor">
    <cofactor evidence="9">
        <name>Zn(2+)</name>
        <dbReference type="ChEBI" id="CHEBI:29105"/>
    </cofactor>
    <text evidence="9">Binds 1 zinc ion per homodimer.</text>
</comment>
<evidence type="ECO:0000256" key="10">
    <source>
        <dbReference type="PROSITE-ProRule" id="PRU00471"/>
    </source>
</evidence>
<keyword evidence="8 9" id="KW-0234">DNA repair</keyword>
<dbReference type="PANTHER" id="PTHR32114:SF2">
    <property type="entry name" value="ABC TRANSPORTER ABCH.3"/>
    <property type="match status" value="1"/>
</dbReference>
<sequence length="878" mass="104059">MKIERVKVQNFRSHRETEVVFKDGINLIIGQNGSGKSSLLDAILVGLYWPKASKKGLQKKDFTRVGTRGAKIEILFEHDGVKYWLLRDMARNVAYLKRLENGEWRHVTEPTMESVANFMERLIPLEIFRNAIYVRQGEIEAILESDETRDKVVKKILNLDKIETAYENIRGLIKYIKRRIQDREAFIERTKTIDSSIDSFEKSLVEVLKEIKEIESKLPELEKEARELGEREKELDALKEEIVRSELNLEKLNSKRRGLEEKIKSLERKIEERNKRIKELEEATKALRELEEKERRFQELKEFRERYIKEKSQGEKELERIRGQVENIEGRLREINEKEEEVKKLREELKKLEQAKDGLEEAVKEYEEARSKLLQLRRLKVKLKDIDPREIPAKIEELERMRESIIEEISELKSRKGELLQRRKDREKAIEELKKAKGRCPVCGRELTEEHRRELLQRYSLEIKEIKEDLLSISKREEELSRELERIERELKELRGLKSIAEDLIALEESLKEVNLGELEEKRKEYEDIKQRISSIRGKLSELERELRLKEAFERKLERLNSVKDEITSRLEALEVNLKSLGFSALEDLEREIRGLEKFHAEYIRAKKAEEDLRRELGLLERDKEELDVAFEELAEVEEEMEELEEKIKALKDKYDQEEHRKVKKELQRKREAISAMKAELEQLRKREEETKRSLEELKKQKEEREKAEEEVKMLRSALKRAESLRDKIKMYKTVVREEALRRIGEIASEIFAEFTEGKYSQVVVKAEENKVKLFVVYDGKEMPLTFLSGGERIALGLAFRLAMSMYLIGKMSLLILDEPTPYLDEERRRRLVEIMERHLRKISQVIIVSHDEELRDAADYVIKLSLENGVSVITVMG</sequence>
<dbReference type="Gene3D" id="1.10.287.510">
    <property type="entry name" value="Helix hairpin bin"/>
    <property type="match status" value="1"/>
</dbReference>
<dbReference type="SUPFAM" id="SSF75712">
    <property type="entry name" value="Rad50 coiled-coil Zn hook"/>
    <property type="match status" value="1"/>
</dbReference>
<feature type="binding site" evidence="9">
    <location>
        <begin position="32"/>
        <end position="38"/>
    </location>
    <ligand>
        <name>ATP</name>
        <dbReference type="ChEBI" id="CHEBI:30616"/>
    </ligand>
</feature>
<dbReference type="STRING" id="1609559.TQ32_05895"/>
<feature type="coiled-coil region" evidence="9">
    <location>
        <begin position="197"/>
        <end position="728"/>
    </location>
</feature>
<evidence type="ECO:0000256" key="6">
    <source>
        <dbReference type="ARBA" id="ARBA00022840"/>
    </source>
</evidence>
<gene>
    <name evidence="9" type="primary">rad50</name>
    <name evidence="12" type="ORF">TQ32_05895</name>
</gene>
<feature type="binding site" evidence="9">
    <location>
        <position position="12"/>
    </location>
    <ligand>
        <name>ATP</name>
        <dbReference type="ChEBI" id="CHEBI:30616"/>
    </ligand>
</feature>
<reference evidence="12 13" key="2">
    <citation type="journal article" date="2016" name="Int. J. Syst. Evol. Microbiol.">
        <title>Pyrococcus kukulkanii sp. nov., a hyperthermophilic, piezophilic archaeon isolated from a deep-sea hydrothermal vent.</title>
        <authorList>
            <person name="Callac N."/>
            <person name="Oger P."/>
            <person name="Lesongeur F."/>
            <person name="Rattray J.E."/>
            <person name="Vannier P."/>
            <person name="Michoud G."/>
            <person name="Beauverger M."/>
            <person name="Gayet N."/>
            <person name="Rouxel O."/>
            <person name="Jebbar M."/>
            <person name="Godfroy A."/>
        </authorList>
    </citation>
    <scope>NUCLEOTIDE SEQUENCE [LARGE SCALE GENOMIC DNA]</scope>
    <source>
        <strain evidence="12 13">NCB100</strain>
    </source>
</reference>
<dbReference type="AlphaFoldDB" id="A0A127BBM2"/>
<proteinExistence type="inferred from homology"/>
<dbReference type="HAMAP" id="MF_00449">
    <property type="entry name" value="RAD50"/>
    <property type="match status" value="1"/>
</dbReference>
<dbReference type="GO" id="GO:0008270">
    <property type="term" value="F:zinc ion binding"/>
    <property type="evidence" value="ECO:0007669"/>
    <property type="project" value="UniProtKB-UniRule"/>
</dbReference>
<comment type="similarity">
    <text evidence="9">Belongs to the SMC family. RAD50 subfamily.</text>
</comment>
<dbReference type="InterPro" id="IPR003959">
    <property type="entry name" value="ATPase_AAA_core"/>
</dbReference>
<reference evidence="13" key="1">
    <citation type="submission" date="2015-02" db="EMBL/GenBank/DDBJ databases">
        <title>Pyrococcus kukulkanii sp. nov., a novel hyperthermophilic archaeon isolated from a deep-sea hydrothermal vent at the Guaymas Basin.</title>
        <authorList>
            <person name="Oger P.M."/>
            <person name="Callac N."/>
            <person name="Jebbar M."/>
            <person name="Godfroy A."/>
        </authorList>
    </citation>
    <scope>NUCLEOTIDE SEQUENCE [LARGE SCALE GENOMIC DNA]</scope>
    <source>
        <strain evidence="13">NCB100</strain>
    </source>
</reference>
<dbReference type="PATRIC" id="fig|1609559.3.peg.1235"/>
<protein>
    <recommendedName>
        <fullName evidence="9">DNA double-strand break repair Rad50 ATPase</fullName>
    </recommendedName>
</protein>
<dbReference type="GO" id="GO:0016887">
    <property type="term" value="F:ATP hydrolysis activity"/>
    <property type="evidence" value="ECO:0007669"/>
    <property type="project" value="UniProtKB-UniRule"/>
</dbReference>
<keyword evidence="3 9" id="KW-0227">DNA damage</keyword>
<dbReference type="Pfam" id="PF13304">
    <property type="entry name" value="AAA_21"/>
    <property type="match status" value="1"/>
</dbReference>
<keyword evidence="7 9" id="KW-0175">Coiled coil</keyword>
<organism evidence="12 13">
    <name type="scientific">Pyrococcus kukulkanii</name>
    <dbReference type="NCBI Taxonomy" id="1609559"/>
    <lineage>
        <taxon>Archaea</taxon>
        <taxon>Methanobacteriati</taxon>
        <taxon>Methanobacteriota</taxon>
        <taxon>Thermococci</taxon>
        <taxon>Thermococcales</taxon>
        <taxon>Thermococcaceae</taxon>
        <taxon>Pyrococcus</taxon>
    </lineage>
</organism>
<keyword evidence="2 9" id="KW-0547">Nucleotide-binding</keyword>
<accession>A0A127BBM2</accession>
<dbReference type="EMBL" id="CP010835">
    <property type="protein sequence ID" value="AMM54056.1"/>
    <property type="molecule type" value="Genomic_DNA"/>
</dbReference>
<evidence type="ECO:0000313" key="12">
    <source>
        <dbReference type="EMBL" id="AMM54056.1"/>
    </source>
</evidence>
<dbReference type="RefSeq" id="WP_068322212.1">
    <property type="nucleotide sequence ID" value="NZ_CP010835.1"/>
</dbReference>
<dbReference type="GeneID" id="28491347"/>
<dbReference type="Proteomes" id="UP000070587">
    <property type="component" value="Chromosome"/>
</dbReference>
<comment type="function">
    <text evidence="9">Part of the Rad50/Mre11 complex, which is involved in the early steps of DNA double-strand break (DSB) repair. The complex may facilitate opening of the processed DNA ends to aid in the recruitment of HerA and NurA. Rad50 controls the balance between DNA end bridging and DNA resection via ATP-dependent structural rearrangements of the Rad50/Mre11 complex.</text>
</comment>
<dbReference type="Gene3D" id="3.40.50.300">
    <property type="entry name" value="P-loop containing nucleotide triphosphate hydrolases"/>
    <property type="match status" value="2"/>
</dbReference>
<dbReference type="GO" id="GO:0006302">
    <property type="term" value="P:double-strand break repair"/>
    <property type="evidence" value="ECO:0007669"/>
    <property type="project" value="UniProtKB-UniRule"/>
</dbReference>
<dbReference type="Gene3D" id="6.10.250.70">
    <property type="match status" value="1"/>
</dbReference>
<dbReference type="OrthoDB" id="25344at2157"/>
<dbReference type="KEGG" id="pyc:TQ32_05895"/>
<keyword evidence="4 9" id="KW-0378">Hydrolase</keyword>
<feature type="binding site" evidence="9 10">
    <location>
        <position position="440"/>
    </location>
    <ligand>
        <name>Zn(2+)</name>
        <dbReference type="ChEBI" id="CHEBI:29105"/>
    </ligand>
</feature>
<feature type="binding site" evidence="9">
    <location>
        <begin position="787"/>
        <end position="792"/>
    </location>
    <ligand>
        <name>ATP</name>
        <dbReference type="ChEBI" id="CHEBI:30616"/>
    </ligand>
</feature>
<comment type="domain">
    <text evidence="9">The two conserved Cys that bind zinc constitute the zinc-hook, which separates the large intramolecular coiled coil regions. The 2 Cys residues coordinate one molecule of zinc with the help of the 2 Cys residues of the zinc-hook of another Rad50 molecule, thereby forming a V-shaped homodimer.</text>
</comment>
<comment type="subunit">
    <text evidence="9">Homodimer. Forms a heterotetramer composed of two Mre11 subunits and two Rad50 subunits.</text>
</comment>
<dbReference type="InterPro" id="IPR003395">
    <property type="entry name" value="RecF/RecN/SMC_N"/>
</dbReference>
<evidence type="ECO:0000256" key="1">
    <source>
        <dbReference type="ARBA" id="ARBA00022723"/>
    </source>
</evidence>
<evidence type="ECO:0000259" key="11">
    <source>
        <dbReference type="PROSITE" id="PS51131"/>
    </source>
</evidence>
<dbReference type="PANTHER" id="PTHR32114">
    <property type="entry name" value="ABC TRANSPORTER ABCH.3"/>
    <property type="match status" value="1"/>
</dbReference>
<feature type="domain" description="Zinc-hook" evidence="11">
    <location>
        <begin position="395"/>
        <end position="492"/>
    </location>
</feature>
<keyword evidence="1 9" id="KW-0479">Metal-binding</keyword>
<dbReference type="InterPro" id="IPR022982">
    <property type="entry name" value="Rad50_ATPase_archaeal"/>
</dbReference>
<dbReference type="Pfam" id="PF02463">
    <property type="entry name" value="SMC_N"/>
    <property type="match status" value="1"/>
</dbReference>
<evidence type="ECO:0000256" key="8">
    <source>
        <dbReference type="ARBA" id="ARBA00023204"/>
    </source>
</evidence>
<evidence type="ECO:0000313" key="13">
    <source>
        <dbReference type="Proteomes" id="UP000070587"/>
    </source>
</evidence>
<dbReference type="SUPFAM" id="SSF52540">
    <property type="entry name" value="P-loop containing nucleoside triphosphate hydrolases"/>
    <property type="match status" value="2"/>
</dbReference>
<feature type="binding site" evidence="9 10">
    <location>
        <position position="443"/>
    </location>
    <ligand>
        <name>Zn(2+)</name>
        <dbReference type="ChEBI" id="CHEBI:29105"/>
    </ligand>
</feature>
<evidence type="ECO:0000256" key="2">
    <source>
        <dbReference type="ARBA" id="ARBA00022741"/>
    </source>
</evidence>
<evidence type="ECO:0000256" key="4">
    <source>
        <dbReference type="ARBA" id="ARBA00022801"/>
    </source>
</evidence>
<dbReference type="PROSITE" id="PS51131">
    <property type="entry name" value="ZN_HOOK"/>
    <property type="match status" value="1"/>
</dbReference>
<dbReference type="InterPro" id="IPR013134">
    <property type="entry name" value="Zn_hook_RAD50"/>
</dbReference>
<dbReference type="GO" id="GO:0005524">
    <property type="term" value="F:ATP binding"/>
    <property type="evidence" value="ECO:0007669"/>
    <property type="project" value="UniProtKB-UniRule"/>
</dbReference>
<keyword evidence="6 9" id="KW-0067">ATP-binding</keyword>
<keyword evidence="5 9" id="KW-0862">Zinc</keyword>
<dbReference type="Pfam" id="PF04423">
    <property type="entry name" value="Rad50_zn_hook"/>
    <property type="match status" value="1"/>
</dbReference>